<evidence type="ECO:0000313" key="2">
    <source>
        <dbReference type="EMBL" id="CDW49188.1"/>
    </source>
</evidence>
<proteinExistence type="predicted"/>
<reference evidence="2" key="1">
    <citation type="submission" date="2014-05" db="EMBL/GenBank/DDBJ databases">
        <authorList>
            <person name="Chronopoulou M."/>
        </authorList>
    </citation>
    <scope>NUCLEOTIDE SEQUENCE</scope>
    <source>
        <tissue evidence="2">Whole organism</tissue>
    </source>
</reference>
<name>A0A0K2VFA5_LEPSM</name>
<accession>A0A0K2VFA5</accession>
<dbReference type="EMBL" id="HACA01031827">
    <property type="protein sequence ID" value="CDW49188.1"/>
    <property type="molecule type" value="Transcribed_RNA"/>
</dbReference>
<dbReference type="AlphaFoldDB" id="A0A0K2VFA5"/>
<feature type="region of interest" description="Disordered" evidence="1">
    <location>
        <begin position="1"/>
        <end position="24"/>
    </location>
</feature>
<sequence length="24" mass="2753">MNVHPKMRLSSKNPRSPRWSSCGP</sequence>
<evidence type="ECO:0000256" key="1">
    <source>
        <dbReference type="SAM" id="MobiDB-lite"/>
    </source>
</evidence>
<organism evidence="2">
    <name type="scientific">Lepeophtheirus salmonis</name>
    <name type="common">Salmon louse</name>
    <name type="synonym">Caligus salmonis</name>
    <dbReference type="NCBI Taxonomy" id="72036"/>
    <lineage>
        <taxon>Eukaryota</taxon>
        <taxon>Metazoa</taxon>
        <taxon>Ecdysozoa</taxon>
        <taxon>Arthropoda</taxon>
        <taxon>Crustacea</taxon>
        <taxon>Multicrustacea</taxon>
        <taxon>Hexanauplia</taxon>
        <taxon>Copepoda</taxon>
        <taxon>Siphonostomatoida</taxon>
        <taxon>Caligidae</taxon>
        <taxon>Lepeophtheirus</taxon>
    </lineage>
</organism>
<protein>
    <submittedName>
        <fullName evidence="2">Uncharacterized protein</fullName>
    </submittedName>
</protein>